<name>A0A4P2Q0T8_SORCE</name>
<feature type="region of interest" description="Disordered" evidence="1">
    <location>
        <begin position="129"/>
        <end position="295"/>
    </location>
</feature>
<feature type="compositionally biased region" description="Polar residues" evidence="1">
    <location>
        <begin position="228"/>
        <end position="238"/>
    </location>
</feature>
<evidence type="ECO:0000313" key="3">
    <source>
        <dbReference type="Proteomes" id="UP000295781"/>
    </source>
</evidence>
<evidence type="ECO:0000313" key="2">
    <source>
        <dbReference type="EMBL" id="AUX22516.1"/>
    </source>
</evidence>
<dbReference type="InterPro" id="IPR003489">
    <property type="entry name" value="RHF/RaiA"/>
</dbReference>
<dbReference type="AlphaFoldDB" id="A0A4P2Q0T8"/>
<organism evidence="2 3">
    <name type="scientific">Sorangium cellulosum</name>
    <name type="common">Polyangium cellulosum</name>
    <dbReference type="NCBI Taxonomy" id="56"/>
    <lineage>
        <taxon>Bacteria</taxon>
        <taxon>Pseudomonadati</taxon>
        <taxon>Myxococcota</taxon>
        <taxon>Polyangia</taxon>
        <taxon>Polyangiales</taxon>
        <taxon>Polyangiaceae</taxon>
        <taxon>Sorangium</taxon>
    </lineage>
</organism>
<evidence type="ECO:0008006" key="4">
    <source>
        <dbReference type="Google" id="ProtNLM"/>
    </source>
</evidence>
<dbReference type="RefSeq" id="WP_165373210.1">
    <property type="nucleotide sequence ID" value="NZ_CP012670.1"/>
</dbReference>
<dbReference type="Proteomes" id="UP000295781">
    <property type="component" value="Chromosome"/>
</dbReference>
<feature type="compositionally biased region" description="Basic and acidic residues" evidence="1">
    <location>
        <begin position="190"/>
        <end position="211"/>
    </location>
</feature>
<accession>A0A4P2Q0T8</accession>
<dbReference type="SUPFAM" id="SSF69754">
    <property type="entry name" value="Ribosome binding protein Y (YfiA homologue)"/>
    <property type="match status" value="1"/>
</dbReference>
<feature type="compositionally biased region" description="Basic and acidic residues" evidence="1">
    <location>
        <begin position="252"/>
        <end position="273"/>
    </location>
</feature>
<reference evidence="2 3" key="1">
    <citation type="submission" date="2015-09" db="EMBL/GenBank/DDBJ databases">
        <title>Sorangium comparison.</title>
        <authorList>
            <person name="Zaburannyi N."/>
            <person name="Bunk B."/>
            <person name="Overmann J."/>
            <person name="Mueller R."/>
        </authorList>
    </citation>
    <scope>NUCLEOTIDE SEQUENCE [LARGE SCALE GENOMIC DNA]</scope>
    <source>
        <strain evidence="2 3">So ceGT47</strain>
    </source>
</reference>
<proteinExistence type="predicted"/>
<dbReference type="Pfam" id="PF02482">
    <property type="entry name" value="Ribosomal_S30AE"/>
    <property type="match status" value="1"/>
</dbReference>
<sequence>MRTSPQQKPSPRAAFPGEVARPVKRVSGRTPIDRTPLAVRTTGVDIGPSVRDHVRKRLGSRLGKFALQIQRVSVRLIDVNGPKGGVDTACRIKVVLNGLESVVVEEVAAEAHEAIDRAGHVAERAVRSALGRARTAAPRAARGRRAAPPTPRRERARTKRDKALEAGSRRRKRRPLPPPEDGSLIGRRVGQRDENLARAAERPEKERRDATVDTAQPGWNATDRRAGGSSTAARNTKLSAPRAAAALEDSAEDRPSRKSTRKSENRQKQDGNLRQRQTRASSAPKTRAARAAARA</sequence>
<gene>
    <name evidence="2" type="ORF">SOCEGT47_030190</name>
</gene>
<dbReference type="EMBL" id="CP012670">
    <property type="protein sequence ID" value="AUX22516.1"/>
    <property type="molecule type" value="Genomic_DNA"/>
</dbReference>
<evidence type="ECO:0000256" key="1">
    <source>
        <dbReference type="SAM" id="MobiDB-lite"/>
    </source>
</evidence>
<dbReference type="Gene3D" id="3.30.160.100">
    <property type="entry name" value="Ribosome hibernation promotion factor-like"/>
    <property type="match status" value="1"/>
</dbReference>
<feature type="compositionally biased region" description="Low complexity" evidence="1">
    <location>
        <begin position="278"/>
        <end position="295"/>
    </location>
</feature>
<dbReference type="InterPro" id="IPR036567">
    <property type="entry name" value="RHF-like"/>
</dbReference>
<protein>
    <recommendedName>
        <fullName evidence="4">Ribosomal subunit interface protein</fullName>
    </recommendedName>
</protein>
<feature type="region of interest" description="Disordered" evidence="1">
    <location>
        <begin position="1"/>
        <end position="27"/>
    </location>
</feature>